<gene>
    <name evidence="5" type="ORF">ElyMa_001475300</name>
</gene>
<dbReference type="SMART" id="SM00248">
    <property type="entry name" value="ANK"/>
    <property type="match status" value="18"/>
</dbReference>
<dbReference type="PROSITE" id="PS50088">
    <property type="entry name" value="ANK_REPEAT"/>
    <property type="match status" value="6"/>
</dbReference>
<dbReference type="PRINTS" id="PR01415">
    <property type="entry name" value="ANKYRIN"/>
</dbReference>
<dbReference type="SUPFAM" id="SSF140860">
    <property type="entry name" value="Pseudo ankyrin repeat-like"/>
    <property type="match status" value="1"/>
</dbReference>
<keyword evidence="1" id="KW-0677">Repeat</keyword>
<dbReference type="InterPro" id="IPR002110">
    <property type="entry name" value="Ankyrin_rpt"/>
</dbReference>
<feature type="repeat" description="ANK" evidence="3">
    <location>
        <begin position="779"/>
        <end position="811"/>
    </location>
</feature>
<feature type="repeat" description="ANK" evidence="3">
    <location>
        <begin position="710"/>
        <end position="742"/>
    </location>
</feature>
<dbReference type="Pfam" id="PF00023">
    <property type="entry name" value="Ank"/>
    <property type="match status" value="1"/>
</dbReference>
<name>A0AAV4J5H9_9GAST</name>
<evidence type="ECO:0000256" key="4">
    <source>
        <dbReference type="SAM" id="MobiDB-lite"/>
    </source>
</evidence>
<dbReference type="Proteomes" id="UP000762676">
    <property type="component" value="Unassembled WGS sequence"/>
</dbReference>
<dbReference type="PANTHER" id="PTHR24126:SF14">
    <property type="entry name" value="ANK_REP_REGION DOMAIN-CONTAINING PROTEIN"/>
    <property type="match status" value="1"/>
</dbReference>
<comment type="caution">
    <text evidence="5">The sequence shown here is derived from an EMBL/GenBank/DDBJ whole genome shotgun (WGS) entry which is preliminary data.</text>
</comment>
<proteinExistence type="predicted"/>
<dbReference type="GO" id="GO:0006357">
    <property type="term" value="P:regulation of transcription by RNA polymerase II"/>
    <property type="evidence" value="ECO:0007669"/>
    <property type="project" value="TreeGrafter"/>
</dbReference>
<dbReference type="PANTHER" id="PTHR24126">
    <property type="entry name" value="ANKYRIN REPEAT, PH AND SEC7 DOMAIN CONTAINING PROTEIN SECG-RELATED"/>
    <property type="match status" value="1"/>
</dbReference>
<feature type="compositionally biased region" description="Acidic residues" evidence="4">
    <location>
        <begin position="23"/>
        <end position="33"/>
    </location>
</feature>
<sequence>MASRTAPLVCHARQEELNQSDNDVQDEESEPDDNPSLKQTNAYAARLCKDVHEKIFNNSKQAFHGEKSSFTQDLQKPEATQDIQAFRYLSKVGAENNLLNKDAANHPVLPGRLLLAATKSGDLKTIDFLLQQQREGRKHMLSHDHLNASLLEACRAGRKFIVQKLVRSGANVNAERHKTCTTPLHIAAQQGFVDIADFLLSKGADVNAVDPESNTALILAVNQAGSCDMLNLLLAHEAELHYQNSKGMTALMKAVEVMDIDAVKLLMLAKASSDTKNKNGKAARDIAATLGIVDVYDSLQSESQEHRYYSNNSEALTTAVLKSQTEAVKILLDCRALEIKTKHTQKEIEENKKAKICTALMELIKSICSDADEEKKLDDRKLEVTKALMASGIDAEIDRPSRYACFPSFNEALCAATRSGVYELIKLLLEVKSIQNNRWIYEDSALMIASRIGRLDIVKLLLAFGADPGLKNYKNEKALTHALMGGQIECAQFLIERHKPSESELQKMCRQVIDKGQLGSLKFLAQHVDLSGISQSLMEAAVLTCDTKVVQCLIDHGADINTTDGFRRPALLIALRNRDANNLLYMVRFLVEMGAHVNRTPPHDSPLVTAVKYNGNLDVLRYLLDQSADVNEVGNDDDETPLLVAFSDYLPLSGNSLSEILEVLLEAQADPNKSTPYGDTPLHRAVYKGGLGIVKQLIDAGADLEARDSNGRTPFLQAAKDVKHGVIKLLTNCGANTKAVDDNGSNGLVLSLMHHHHADEETWRFLSSDKDQVNIRTRDGLTPLIVAAMFSHHKAINILLESGGDPHVCNDEQQTALSILLKSSDFRSGSRDAMSSVKLLISRGALHSLPKRHCYMLYSKIMSDERELAQLLVTHGMAPICVDFKETTPPERLNNISDLVLRNFSPLAAALVRERLEIARYLLENWFLTTADVVGSVHMQAIRGSLSTSAQAFLDEHFSQPMPLVQLSYVAVSAQLGEMIGREERVRKLPLPIVLQDKLLFKKEVYPMDFTGVDESRPSQELNRLEQFLLLRLMANNFLSSSLRRSYYDDEDDDDYDYYY</sequence>
<feature type="repeat" description="ANK" evidence="3">
    <location>
        <begin position="533"/>
        <end position="565"/>
    </location>
</feature>
<protein>
    <submittedName>
        <fullName evidence="5">Ankyrin homolog</fullName>
    </submittedName>
</protein>
<dbReference type="GO" id="GO:0061629">
    <property type="term" value="F:RNA polymerase II-specific DNA-binding transcription factor binding"/>
    <property type="evidence" value="ECO:0007669"/>
    <property type="project" value="TreeGrafter"/>
</dbReference>
<organism evidence="5 6">
    <name type="scientific">Elysia marginata</name>
    <dbReference type="NCBI Taxonomy" id="1093978"/>
    <lineage>
        <taxon>Eukaryota</taxon>
        <taxon>Metazoa</taxon>
        <taxon>Spiralia</taxon>
        <taxon>Lophotrochozoa</taxon>
        <taxon>Mollusca</taxon>
        <taxon>Gastropoda</taxon>
        <taxon>Heterobranchia</taxon>
        <taxon>Euthyneura</taxon>
        <taxon>Panpulmonata</taxon>
        <taxon>Sacoglossa</taxon>
        <taxon>Placobranchoidea</taxon>
        <taxon>Plakobranchidae</taxon>
        <taxon>Elysia</taxon>
    </lineage>
</organism>
<dbReference type="Pfam" id="PF12796">
    <property type="entry name" value="Ank_2"/>
    <property type="match status" value="4"/>
</dbReference>
<reference evidence="5 6" key="1">
    <citation type="journal article" date="2021" name="Elife">
        <title>Chloroplast acquisition without the gene transfer in kleptoplastic sea slugs, Plakobranchus ocellatus.</title>
        <authorList>
            <person name="Maeda T."/>
            <person name="Takahashi S."/>
            <person name="Yoshida T."/>
            <person name="Shimamura S."/>
            <person name="Takaki Y."/>
            <person name="Nagai Y."/>
            <person name="Toyoda A."/>
            <person name="Suzuki Y."/>
            <person name="Arimoto A."/>
            <person name="Ishii H."/>
            <person name="Satoh N."/>
            <person name="Nishiyama T."/>
            <person name="Hasebe M."/>
            <person name="Maruyama T."/>
            <person name="Minagawa J."/>
            <person name="Obokata J."/>
            <person name="Shigenobu S."/>
        </authorList>
    </citation>
    <scope>NUCLEOTIDE SEQUENCE [LARGE SCALE GENOMIC DNA]</scope>
</reference>
<dbReference type="GO" id="GO:0005634">
    <property type="term" value="C:nucleus"/>
    <property type="evidence" value="ECO:0007669"/>
    <property type="project" value="TreeGrafter"/>
</dbReference>
<feature type="region of interest" description="Disordered" evidence="4">
    <location>
        <begin position="1"/>
        <end position="37"/>
    </location>
</feature>
<dbReference type="Gene3D" id="1.25.40.20">
    <property type="entry name" value="Ankyrin repeat-containing domain"/>
    <property type="match status" value="6"/>
</dbReference>
<evidence type="ECO:0000313" key="5">
    <source>
        <dbReference type="EMBL" id="GFS16541.1"/>
    </source>
</evidence>
<dbReference type="PROSITE" id="PS50297">
    <property type="entry name" value="ANK_REP_REGION"/>
    <property type="match status" value="4"/>
</dbReference>
<feature type="repeat" description="ANK" evidence="3">
    <location>
        <begin position="677"/>
        <end position="709"/>
    </location>
</feature>
<dbReference type="SUPFAM" id="SSF48403">
    <property type="entry name" value="Ankyrin repeat"/>
    <property type="match status" value="3"/>
</dbReference>
<evidence type="ECO:0000313" key="6">
    <source>
        <dbReference type="Proteomes" id="UP000762676"/>
    </source>
</evidence>
<evidence type="ECO:0000256" key="2">
    <source>
        <dbReference type="ARBA" id="ARBA00023043"/>
    </source>
</evidence>
<dbReference type="InterPro" id="IPR036770">
    <property type="entry name" value="Ankyrin_rpt-contain_sf"/>
</dbReference>
<feature type="repeat" description="ANK" evidence="3">
    <location>
        <begin position="179"/>
        <end position="211"/>
    </location>
</feature>
<dbReference type="AlphaFoldDB" id="A0AAV4J5H9"/>
<evidence type="ECO:0000256" key="3">
    <source>
        <dbReference type="PROSITE-ProRule" id="PRU00023"/>
    </source>
</evidence>
<dbReference type="EMBL" id="BMAT01002913">
    <property type="protein sequence ID" value="GFS16541.1"/>
    <property type="molecule type" value="Genomic_DNA"/>
</dbReference>
<accession>A0AAV4J5H9</accession>
<keyword evidence="6" id="KW-1185">Reference proteome</keyword>
<keyword evidence="2 3" id="KW-0040">ANK repeat</keyword>
<evidence type="ECO:0000256" key="1">
    <source>
        <dbReference type="ARBA" id="ARBA00022737"/>
    </source>
</evidence>
<feature type="repeat" description="ANK" evidence="3">
    <location>
        <begin position="441"/>
        <end position="473"/>
    </location>
</feature>